<accession>A0A128FJA8</accession>
<feature type="domain" description="Creatinase N-terminal" evidence="2">
    <location>
        <begin position="35"/>
        <end position="179"/>
    </location>
</feature>
<evidence type="ECO:0000259" key="2">
    <source>
        <dbReference type="Pfam" id="PF01321"/>
    </source>
</evidence>
<proteinExistence type="predicted"/>
<dbReference type="SUPFAM" id="SSF53092">
    <property type="entry name" value="Creatinase/prolidase N-terminal domain"/>
    <property type="match status" value="1"/>
</dbReference>
<keyword evidence="4" id="KW-1185">Reference proteome</keyword>
<dbReference type="AlphaFoldDB" id="A0A128FJA8"/>
<organism evidence="3 4">
    <name type="scientific">Grimontia marina</name>
    <dbReference type="NCBI Taxonomy" id="646534"/>
    <lineage>
        <taxon>Bacteria</taxon>
        <taxon>Pseudomonadati</taxon>
        <taxon>Pseudomonadota</taxon>
        <taxon>Gammaproteobacteria</taxon>
        <taxon>Vibrionales</taxon>
        <taxon>Vibrionaceae</taxon>
        <taxon>Grimontia</taxon>
    </lineage>
</organism>
<reference evidence="4" key="1">
    <citation type="submission" date="2016-02" db="EMBL/GenBank/DDBJ databases">
        <authorList>
            <person name="Rodrigo-Torres Lidia"/>
            <person name="Arahal R.David."/>
        </authorList>
    </citation>
    <scope>NUCLEOTIDE SEQUENCE [LARGE SCALE GENOMIC DNA]</scope>
    <source>
        <strain evidence="4">CECT 8713</strain>
    </source>
</reference>
<feature type="domain" description="Peptidase M24" evidence="1">
    <location>
        <begin position="189"/>
        <end position="397"/>
    </location>
</feature>
<dbReference type="Gene3D" id="3.90.230.10">
    <property type="entry name" value="Creatinase/methionine aminopeptidase superfamily"/>
    <property type="match status" value="1"/>
</dbReference>
<sequence length="414" mass="46667">MTLNVNVRPEWAVPKGAWGMSDVVLNFTLDEFRVRLAKVRAAMENRELDLLIIHDPSNMAWLTGYDGWSFYVPQCVVIGHTGDPLWFGRNQDANGARRTVYMSHQNVVGYPDDYVMNPPLHPMEYLANSVLYEKLWDRGRIGVEKDNYYFSATAYESLQENLPNASFADATGLVNWCRAEKSKQELYYMRAAARIVENMHRVAYELIEPGLPKHILVAEINKHAVMGHDGHFGDYSAIVPLLPSGVDASAPHLTWDDRPFKTGEGTFIEMAGVHRRYHCPLSRTIYLGEPEDHFKRANDALNEGLEAGMAVARPGNTCGDVAAALNATMEKYGFDRGGSRCGYPIGLSYPPDWGERTMSLRPTDSTVLKEGMTFHFMPGLWMDDWGMETTESIVITKCGAETLCEFPRQLFVKH</sequence>
<dbReference type="Pfam" id="PF00557">
    <property type="entry name" value="Peptidase_M24"/>
    <property type="match status" value="1"/>
</dbReference>
<dbReference type="SUPFAM" id="SSF55920">
    <property type="entry name" value="Creatinase/aminopeptidase"/>
    <property type="match status" value="1"/>
</dbReference>
<dbReference type="Proteomes" id="UP000073601">
    <property type="component" value="Unassembled WGS sequence"/>
</dbReference>
<evidence type="ECO:0000259" key="1">
    <source>
        <dbReference type="Pfam" id="PF00557"/>
    </source>
</evidence>
<dbReference type="Pfam" id="PF01321">
    <property type="entry name" value="Creatinase_N"/>
    <property type="match status" value="1"/>
</dbReference>
<dbReference type="Gene3D" id="3.40.350.10">
    <property type="entry name" value="Creatinase/prolidase N-terminal domain"/>
    <property type="match status" value="1"/>
</dbReference>
<name>A0A128FJA8_9GAMM</name>
<gene>
    <name evidence="3" type="ORF">GMA8713_04918</name>
</gene>
<protein>
    <submittedName>
        <fullName evidence="3">Putative peptidase</fullName>
        <ecNumber evidence="3">3.4.-.-</ecNumber>
    </submittedName>
</protein>
<dbReference type="EMBL" id="FIZY01000090">
    <property type="protein sequence ID" value="CZF86879.1"/>
    <property type="molecule type" value="Genomic_DNA"/>
</dbReference>
<dbReference type="CDD" id="cd01066">
    <property type="entry name" value="APP_MetAP"/>
    <property type="match status" value="1"/>
</dbReference>
<dbReference type="NCBIfam" id="TIGR02993">
    <property type="entry name" value="ectoine_eutD"/>
    <property type="match status" value="1"/>
</dbReference>
<dbReference type="InterPro" id="IPR050659">
    <property type="entry name" value="Peptidase_M24B"/>
</dbReference>
<dbReference type="InterPro" id="IPR000587">
    <property type="entry name" value="Creatinase_N"/>
</dbReference>
<dbReference type="InterPro" id="IPR036005">
    <property type="entry name" value="Creatinase/aminopeptidase-like"/>
</dbReference>
<keyword evidence="3" id="KW-0378">Hydrolase</keyword>
<evidence type="ECO:0000313" key="4">
    <source>
        <dbReference type="Proteomes" id="UP000073601"/>
    </source>
</evidence>
<dbReference type="InterPro" id="IPR000994">
    <property type="entry name" value="Pept_M24"/>
</dbReference>
<evidence type="ECO:0000313" key="3">
    <source>
        <dbReference type="EMBL" id="CZF86879.1"/>
    </source>
</evidence>
<dbReference type="InterPro" id="IPR029149">
    <property type="entry name" value="Creatin/AminoP/Spt16_N"/>
</dbReference>
<dbReference type="PANTHER" id="PTHR46112:SF2">
    <property type="entry name" value="XAA-PRO AMINOPEPTIDASE P-RELATED"/>
    <property type="match status" value="1"/>
</dbReference>
<dbReference type="GO" id="GO:0016787">
    <property type="term" value="F:hydrolase activity"/>
    <property type="evidence" value="ECO:0007669"/>
    <property type="project" value="UniProtKB-KW"/>
</dbReference>
<dbReference type="PANTHER" id="PTHR46112">
    <property type="entry name" value="AMINOPEPTIDASE"/>
    <property type="match status" value="1"/>
</dbReference>
<dbReference type="EC" id="3.4.-.-" evidence="3"/>
<dbReference type="InterPro" id="IPR014335">
    <property type="entry name" value="Ectoine_EutD"/>
</dbReference>